<organism evidence="2 3">
    <name type="scientific">Formosa maritima</name>
    <dbReference type="NCBI Taxonomy" id="2592046"/>
    <lineage>
        <taxon>Bacteria</taxon>
        <taxon>Pseudomonadati</taxon>
        <taxon>Bacteroidota</taxon>
        <taxon>Flavobacteriia</taxon>
        <taxon>Flavobacteriales</taxon>
        <taxon>Flavobacteriaceae</taxon>
        <taxon>Formosa</taxon>
    </lineage>
</organism>
<keyword evidence="1" id="KW-0732">Signal</keyword>
<dbReference type="Gene3D" id="3.90.930.1">
    <property type="match status" value="1"/>
</dbReference>
<feature type="signal peptide" evidence="1">
    <location>
        <begin position="1"/>
        <end position="21"/>
    </location>
</feature>
<dbReference type="EMBL" id="VSFC01000001">
    <property type="protein sequence ID" value="TYA60437.1"/>
    <property type="molecule type" value="Genomic_DNA"/>
</dbReference>
<protein>
    <recommendedName>
        <fullName evidence="4">TonB C-terminal domain-containing protein</fullName>
    </recommendedName>
</protein>
<sequence length="255" mass="29398">MKLKYLLTLLYFVFCVSITTAQKSRKVKTVKESLLSSTAKYEVFKSNKNKKHGFYKEYDFYYKRLIVSGNYSLGKKEGLWKEWYQSEVLKSEGYFLNDKEVGVWLFYDDEGKLLHKFDFDKNALLYSNECGNDKEYEVIIDGESIWKTLDCPPSILGGINCMGVDINSAYIISKSKYNSNGVGGIEANISILIRKDGTVGDMKSNDSFLNSDYIKIFEDIINDSKNEWLPAELNGEKVDAYINFKSRITSTRRKE</sequence>
<dbReference type="Proteomes" id="UP000324550">
    <property type="component" value="Unassembled WGS sequence"/>
</dbReference>
<dbReference type="SUPFAM" id="SSF82185">
    <property type="entry name" value="Histone H3 K4-specific methyltransferase SET7/9 N-terminal domain"/>
    <property type="match status" value="1"/>
</dbReference>
<comment type="caution">
    <text evidence="2">The sequence shown here is derived from an EMBL/GenBank/DDBJ whole genome shotgun (WGS) entry which is preliminary data.</text>
</comment>
<name>A0A5D0GRV1_9FLAO</name>
<proteinExistence type="predicted"/>
<keyword evidence="3" id="KW-1185">Reference proteome</keyword>
<dbReference type="OrthoDB" id="703600at2"/>
<gene>
    <name evidence="2" type="ORF">FVF61_00015</name>
</gene>
<reference evidence="2 3" key="1">
    <citation type="submission" date="2019-08" db="EMBL/GenBank/DDBJ databases">
        <title>Formosa sediminis sp. nov., isolated from marine sediment.</title>
        <authorList>
            <person name="Cao W.R."/>
        </authorList>
    </citation>
    <scope>NUCLEOTIDE SEQUENCE [LARGE SCALE GENOMIC DNA]</scope>
    <source>
        <strain evidence="2 3">1494</strain>
    </source>
</reference>
<evidence type="ECO:0008006" key="4">
    <source>
        <dbReference type="Google" id="ProtNLM"/>
    </source>
</evidence>
<dbReference type="RefSeq" id="WP_148451959.1">
    <property type="nucleotide sequence ID" value="NZ_VSFC01000001.1"/>
</dbReference>
<dbReference type="AlphaFoldDB" id="A0A5D0GRV1"/>
<evidence type="ECO:0000313" key="2">
    <source>
        <dbReference type="EMBL" id="TYA60437.1"/>
    </source>
</evidence>
<feature type="chain" id="PRO_5022806203" description="TonB C-terminal domain-containing protein" evidence="1">
    <location>
        <begin position="22"/>
        <end position="255"/>
    </location>
</feature>
<accession>A0A5D0GRV1</accession>
<evidence type="ECO:0000256" key="1">
    <source>
        <dbReference type="SAM" id="SignalP"/>
    </source>
</evidence>
<evidence type="ECO:0000313" key="3">
    <source>
        <dbReference type="Proteomes" id="UP000324550"/>
    </source>
</evidence>